<dbReference type="GO" id="GO:0042597">
    <property type="term" value="C:periplasmic space"/>
    <property type="evidence" value="ECO:0007669"/>
    <property type="project" value="InterPro"/>
</dbReference>
<comment type="caution">
    <text evidence="5">The sequence shown here is derived from an EMBL/GenBank/DDBJ whole genome shotgun (WGS) entry which is preliminary data.</text>
</comment>
<keyword evidence="6" id="KW-1185">Reference proteome</keyword>
<dbReference type="GO" id="GO:0016829">
    <property type="term" value="F:lyase activity"/>
    <property type="evidence" value="ECO:0007669"/>
    <property type="project" value="UniProtKB-KW"/>
</dbReference>
<dbReference type="RefSeq" id="XP_051447417.1">
    <property type="nucleotide sequence ID" value="XM_051586669.1"/>
</dbReference>
<evidence type="ECO:0000256" key="3">
    <source>
        <dbReference type="SAM" id="Phobius"/>
    </source>
</evidence>
<keyword evidence="3" id="KW-1133">Transmembrane helix</keyword>
<dbReference type="InterPro" id="IPR008397">
    <property type="entry name" value="Alginate_lyase_dom"/>
</dbReference>
<feature type="domain" description="Alginate lyase" evidence="4">
    <location>
        <begin position="121"/>
        <end position="392"/>
    </location>
</feature>
<keyword evidence="3" id="KW-0812">Transmembrane</keyword>
<reference evidence="5" key="2">
    <citation type="journal article" date="2022" name="Proc. Natl. Acad. Sci. U.S.A.">
        <title>Diploid-dominant life cycles characterize the early evolution of Fungi.</title>
        <authorList>
            <person name="Amses K.R."/>
            <person name="Simmons D.R."/>
            <person name="Longcore J.E."/>
            <person name="Mondo S.J."/>
            <person name="Seto K."/>
            <person name="Jeronimo G.H."/>
            <person name="Bonds A.E."/>
            <person name="Quandt C.A."/>
            <person name="Davis W.J."/>
            <person name="Chang Y."/>
            <person name="Federici B.A."/>
            <person name="Kuo A."/>
            <person name="LaButti K."/>
            <person name="Pangilinan J."/>
            <person name="Andreopoulos W."/>
            <person name="Tritt A."/>
            <person name="Riley R."/>
            <person name="Hundley H."/>
            <person name="Johnson J."/>
            <person name="Lipzen A."/>
            <person name="Barry K."/>
            <person name="Lang B.F."/>
            <person name="Cuomo C.A."/>
            <person name="Buchler N.E."/>
            <person name="Grigoriev I.V."/>
            <person name="Spatafora J.W."/>
            <person name="Stajich J.E."/>
            <person name="James T.Y."/>
        </authorList>
    </citation>
    <scope>NUCLEOTIDE SEQUENCE</scope>
    <source>
        <strain evidence="5">AG</strain>
    </source>
</reference>
<name>A0AAD5EEW1_UMBRA</name>
<feature type="transmembrane region" description="Helical" evidence="3">
    <location>
        <begin position="33"/>
        <end position="50"/>
    </location>
</feature>
<evidence type="ECO:0000313" key="5">
    <source>
        <dbReference type="EMBL" id="KAI8582413.1"/>
    </source>
</evidence>
<dbReference type="EMBL" id="MU620900">
    <property type="protein sequence ID" value="KAI8582413.1"/>
    <property type="molecule type" value="Genomic_DNA"/>
</dbReference>
<keyword evidence="1" id="KW-0732">Signal</keyword>
<keyword evidence="3" id="KW-0472">Membrane</keyword>
<proteinExistence type="predicted"/>
<protein>
    <recommendedName>
        <fullName evidence="4">Alginate lyase domain-containing protein</fullName>
    </recommendedName>
</protein>
<evidence type="ECO:0000256" key="1">
    <source>
        <dbReference type="ARBA" id="ARBA00022729"/>
    </source>
</evidence>
<dbReference type="Proteomes" id="UP001206595">
    <property type="component" value="Unassembled WGS sequence"/>
</dbReference>
<dbReference type="InterPro" id="IPR008929">
    <property type="entry name" value="Chondroitin_lyas"/>
</dbReference>
<dbReference type="AlphaFoldDB" id="A0AAD5EEW1"/>
<evidence type="ECO:0000259" key="4">
    <source>
        <dbReference type="Pfam" id="PF05426"/>
    </source>
</evidence>
<reference evidence="5" key="1">
    <citation type="submission" date="2021-06" db="EMBL/GenBank/DDBJ databases">
        <authorList>
            <consortium name="DOE Joint Genome Institute"/>
            <person name="Mondo S.J."/>
            <person name="Amses K.R."/>
            <person name="Simmons D.R."/>
            <person name="Longcore J.E."/>
            <person name="Seto K."/>
            <person name="Alves G.H."/>
            <person name="Bonds A.E."/>
            <person name="Quandt C.A."/>
            <person name="Davis W.J."/>
            <person name="Chang Y."/>
            <person name="Letcher P.M."/>
            <person name="Powell M.J."/>
            <person name="Kuo A."/>
            <person name="Labutti K."/>
            <person name="Pangilinan J."/>
            <person name="Andreopoulos W."/>
            <person name="Tritt A."/>
            <person name="Riley R."/>
            <person name="Hundley H."/>
            <person name="Johnson J."/>
            <person name="Lipzen A."/>
            <person name="Barry K."/>
            <person name="Berbee M.L."/>
            <person name="Buchler N.E."/>
            <person name="Grigoriev I.V."/>
            <person name="Spatafora J.W."/>
            <person name="Stajich J.E."/>
            <person name="James T.Y."/>
        </authorList>
    </citation>
    <scope>NUCLEOTIDE SEQUENCE</scope>
    <source>
        <strain evidence="5">AG</strain>
    </source>
</reference>
<gene>
    <name evidence="5" type="ORF">K450DRAFT_227052</name>
</gene>
<organism evidence="5 6">
    <name type="scientific">Umbelopsis ramanniana AG</name>
    <dbReference type="NCBI Taxonomy" id="1314678"/>
    <lineage>
        <taxon>Eukaryota</taxon>
        <taxon>Fungi</taxon>
        <taxon>Fungi incertae sedis</taxon>
        <taxon>Mucoromycota</taxon>
        <taxon>Mucoromycotina</taxon>
        <taxon>Umbelopsidomycetes</taxon>
        <taxon>Umbelopsidales</taxon>
        <taxon>Umbelopsidaceae</taxon>
        <taxon>Umbelopsis</taxon>
    </lineage>
</organism>
<evidence type="ECO:0000313" key="6">
    <source>
        <dbReference type="Proteomes" id="UP001206595"/>
    </source>
</evidence>
<evidence type="ECO:0000256" key="2">
    <source>
        <dbReference type="ARBA" id="ARBA00023239"/>
    </source>
</evidence>
<dbReference type="GeneID" id="75912017"/>
<accession>A0AAD5EEW1</accession>
<keyword evidence="2" id="KW-0456">Lyase</keyword>
<sequence>MEKTLLRSRLPMTFPTTVPVRPTGPKVFTKSRLVTFLVAGICYLFISLLMSCSRISNENALPASGSTITSSMESYWLSDGAARASAFKELSNLRYDAMDIILKDADVALRNDSVYSVVLKPQVAPSGDAHDYLSLAKYFWRNPDTPDGLPYIRRDGYVNPEVETVQDYRLLRQMLREVYRLGLAFQLTGNETYAVKASDRLYEWFVNPETKMNPHFHWGSLRKGNTHGSRTGILDMYPIYRVIQIMPHLQKSPSYSPQLHDALVEWFSLYWEWLSTSSLASQESKGVNNHGTYYDVQVIPIARFLNKHDVAKEIATHALSVRVNRQIKANGWQHHETSRPTSWFYSVFNLQGLFLLAQQCQMAGVDMWHYVGPEGQSIKTALDYLIPFALNQGQGWPYSNLNGYPVTNLVPLVEIGYLKWGDEAYLHAMPLLRAMAEKERDTNHNTRPLSDFFCQMSELLGDNEFVC</sequence>
<dbReference type="Gene3D" id="1.50.10.100">
    <property type="entry name" value="Chondroitin AC/alginate lyase"/>
    <property type="match status" value="1"/>
</dbReference>
<dbReference type="Pfam" id="PF05426">
    <property type="entry name" value="Alginate_lyase"/>
    <property type="match status" value="1"/>
</dbReference>
<dbReference type="SUPFAM" id="SSF48230">
    <property type="entry name" value="Chondroitin AC/alginate lyase"/>
    <property type="match status" value="1"/>
</dbReference>